<feature type="domain" description="Exostosin GT47" evidence="5">
    <location>
        <begin position="39"/>
        <end position="224"/>
    </location>
</feature>
<evidence type="ECO:0000313" key="6">
    <source>
        <dbReference type="EMBL" id="CAD8304579.1"/>
    </source>
</evidence>
<evidence type="ECO:0000256" key="2">
    <source>
        <dbReference type="ARBA" id="ARBA00010271"/>
    </source>
</evidence>
<dbReference type="GO" id="GO:0000139">
    <property type="term" value="C:Golgi membrane"/>
    <property type="evidence" value="ECO:0007669"/>
    <property type="project" value="UniProtKB-SubCell"/>
</dbReference>
<dbReference type="InterPro" id="IPR004263">
    <property type="entry name" value="Exostosin"/>
</dbReference>
<evidence type="ECO:0000256" key="1">
    <source>
        <dbReference type="ARBA" id="ARBA00004323"/>
    </source>
</evidence>
<comment type="similarity">
    <text evidence="2">Belongs to the glycosyltransferase 47 family.</text>
</comment>
<feature type="region of interest" description="Disordered" evidence="4">
    <location>
        <begin position="286"/>
        <end position="306"/>
    </location>
</feature>
<dbReference type="Pfam" id="PF03016">
    <property type="entry name" value="Exostosin_GT47"/>
    <property type="match status" value="1"/>
</dbReference>
<evidence type="ECO:0000256" key="3">
    <source>
        <dbReference type="ARBA" id="ARBA00023034"/>
    </source>
</evidence>
<dbReference type="GO" id="GO:0016757">
    <property type="term" value="F:glycosyltransferase activity"/>
    <property type="evidence" value="ECO:0007669"/>
    <property type="project" value="InterPro"/>
</dbReference>
<dbReference type="EMBL" id="HBEC01037934">
    <property type="protein sequence ID" value="CAD8304579.1"/>
    <property type="molecule type" value="Transcribed_RNA"/>
</dbReference>
<keyword evidence="3" id="KW-0333">Golgi apparatus</keyword>
<dbReference type="PANTHER" id="PTHR11062:SF376">
    <property type="entry name" value="EXOSTOSIN FAMILY PROTEIN"/>
    <property type="match status" value="1"/>
</dbReference>
<accession>A0A7R9Z3L3</accession>
<organism evidence="6">
    <name type="scientific">Chlamydomonas euryale</name>
    <dbReference type="NCBI Taxonomy" id="1486919"/>
    <lineage>
        <taxon>Eukaryota</taxon>
        <taxon>Viridiplantae</taxon>
        <taxon>Chlorophyta</taxon>
        <taxon>core chlorophytes</taxon>
        <taxon>Chlorophyceae</taxon>
        <taxon>CS clade</taxon>
        <taxon>Chlamydomonadales</taxon>
        <taxon>Chlamydomonadaceae</taxon>
        <taxon>Chlamydomonas</taxon>
    </lineage>
</organism>
<proteinExistence type="inferred from homology"/>
<dbReference type="PANTHER" id="PTHR11062">
    <property type="entry name" value="EXOSTOSIN HEPARAN SULFATE GLYCOSYLTRANSFERASE -RELATED"/>
    <property type="match status" value="1"/>
</dbReference>
<reference evidence="6" key="1">
    <citation type="submission" date="2021-01" db="EMBL/GenBank/DDBJ databases">
        <authorList>
            <person name="Corre E."/>
            <person name="Pelletier E."/>
            <person name="Niang G."/>
            <person name="Scheremetjew M."/>
            <person name="Finn R."/>
            <person name="Kale V."/>
            <person name="Holt S."/>
            <person name="Cochrane G."/>
            <person name="Meng A."/>
            <person name="Brown T."/>
            <person name="Cohen L."/>
        </authorList>
    </citation>
    <scope>NUCLEOTIDE SEQUENCE</scope>
    <source>
        <strain evidence="6">CCMP219</strain>
    </source>
</reference>
<sequence length="306" mass="33267">MEREAGAAAASGEPAADRRSCVALVAAGRCPENNMCYFQKAESDCYVPGKDLLVPPPGFEAPAALRFLNAELDATPRTKLLFFGGAIEYQLETICSLNHNGGLTPPDDLGLATLACPWYSGGVRQTVYRMYRDDPRFEFLSVGRDVLSKEGSAYMQGVARSHFCLSPYGVGYGTRTKGSIVGGCIPVIIQDGIKVEWEDDLPMEEFSVRLPSAWIYRLPETLEALVASGRAETMQSHLRCVWPLFWWKPPLGRALRMTACVLAARASGLQQPKLDLGACTVQCTPSSQPWSIHRQRSSSGGGEGAV</sequence>
<evidence type="ECO:0000256" key="4">
    <source>
        <dbReference type="SAM" id="MobiDB-lite"/>
    </source>
</evidence>
<protein>
    <recommendedName>
        <fullName evidence="5">Exostosin GT47 domain-containing protein</fullName>
    </recommendedName>
</protein>
<name>A0A7R9Z3L3_9CHLO</name>
<dbReference type="AlphaFoldDB" id="A0A7R9Z3L3"/>
<comment type="subcellular location">
    <subcellularLocation>
        <location evidence="1">Golgi apparatus membrane</location>
        <topology evidence="1">Single-pass type II membrane protein</topology>
    </subcellularLocation>
</comment>
<gene>
    <name evidence="6" type="ORF">CEUR00632_LOCUS17648</name>
</gene>
<dbReference type="InterPro" id="IPR040911">
    <property type="entry name" value="Exostosin_GT47"/>
</dbReference>
<evidence type="ECO:0000259" key="5">
    <source>
        <dbReference type="Pfam" id="PF03016"/>
    </source>
</evidence>